<keyword evidence="11" id="KW-1185">Reference proteome</keyword>
<dbReference type="PRINTS" id="PR00314">
    <property type="entry name" value="CLATHRINADPT"/>
</dbReference>
<dbReference type="PROSITE" id="PS00990">
    <property type="entry name" value="CLAT_ADAPTOR_M_1"/>
    <property type="match status" value="1"/>
</dbReference>
<dbReference type="PANTHER" id="PTHR10529">
    <property type="entry name" value="AP COMPLEX SUBUNIT MU"/>
    <property type="match status" value="1"/>
</dbReference>
<dbReference type="Pfam" id="PF00928">
    <property type="entry name" value="Adap_comp_sub"/>
    <property type="match status" value="1"/>
</dbReference>
<name>A0ABY6KMM4_9ARAC</name>
<dbReference type="PROSITE" id="PS51072">
    <property type="entry name" value="MHD"/>
    <property type="match status" value="1"/>
</dbReference>
<evidence type="ECO:0000256" key="4">
    <source>
        <dbReference type="ARBA" id="ARBA00022475"/>
    </source>
</evidence>
<dbReference type="InterPro" id="IPR011012">
    <property type="entry name" value="Longin-like_dom_sf"/>
</dbReference>
<dbReference type="Proteomes" id="UP001235939">
    <property type="component" value="Chromosome 07"/>
</dbReference>
<keyword evidence="5" id="KW-0254">Endocytosis</keyword>
<dbReference type="InterPro" id="IPR050431">
    <property type="entry name" value="Adaptor_comp_med_subunit"/>
</dbReference>
<dbReference type="InterPro" id="IPR043512">
    <property type="entry name" value="Mu2_C"/>
</dbReference>
<dbReference type="Gene3D" id="2.60.40.1170">
    <property type="entry name" value="Mu homology domain, subdomain B"/>
    <property type="match status" value="2"/>
</dbReference>
<dbReference type="CDD" id="cd09251">
    <property type="entry name" value="AP-2_Mu2_Cterm"/>
    <property type="match status" value="1"/>
</dbReference>
<dbReference type="PROSITE" id="PS00991">
    <property type="entry name" value="CLAT_ADAPTOR_M_2"/>
    <property type="match status" value="1"/>
</dbReference>
<protein>
    <submittedName>
        <fullName evidence="10">AP2M1</fullName>
    </submittedName>
</protein>
<evidence type="ECO:0000256" key="6">
    <source>
        <dbReference type="ARBA" id="ARBA00022927"/>
    </source>
</evidence>
<dbReference type="SUPFAM" id="SSF64356">
    <property type="entry name" value="SNARE-like"/>
    <property type="match status" value="1"/>
</dbReference>
<evidence type="ECO:0000256" key="3">
    <source>
        <dbReference type="ARBA" id="ARBA00022448"/>
    </source>
</evidence>
<evidence type="ECO:0000256" key="2">
    <source>
        <dbReference type="ARBA" id="ARBA00004277"/>
    </source>
</evidence>
<sequence>MSKAAVGDYVRELIQESSLNSVLPRVESNGCGPLTFKLSVLVVCTAGCLYQAKPTRWEQATQIGEFLDLFLQYPSTTDIEIAYPRTIPFPALTVCNGNAQPLPEGGSKSPRQRDNTFVVYSHKGEVLVSRFYRDGISHTAVTAFRAHVVHSRHPIRYPINRIGGFSYFHVKRNGIWIVVIVQGNDNAAMAFEFIFKMCEIVSDYFGKVTDASIRNNFIMLLELLDEVVDYGYPQNTNVGLLRPLVAPPSSVTSFLTPKITPEIASPITSQVTGTVGWRREGIKYRRNELFLDVLESVNLLMSAQGQVLSAHVAGKVIMKSFFSGMPECKFGLNDRLTLGHIQREGTFRKSGSTQDIAIDDCQFHQCVKLTRFESEGAITFIPPDGEFELMRYRITRNISFPFKVMPLVREIGRTRLEIKVVLKSNYKPYLFGQKIEVRIPTPLNTSGVTLQASKGNAKYKTSENAILWRVRRLAGMKEIQLSADVELLQVGSQYRPWTRPPISLQFEVPYAPSGLRVQYLRVFEPKLNYSDRDVIKWVRYIGRNGIYETLELGAKDGEIEEFLLVYMVDEVDLGYNRRGLTQMVKLKRMLVCEKEPQLCFLTPRGEEICRKDPDICSNNTFMSYYRLIDADNYLFEQADTMEKMYKYGYKSQELIKECYASWAPEADFCGIDRSDNMRYNAPRLTSPNPIHALMGKFERCINEVQPY</sequence>
<dbReference type="EMBL" id="CP092869">
    <property type="protein sequence ID" value="UYV70120.1"/>
    <property type="molecule type" value="Genomic_DNA"/>
</dbReference>
<evidence type="ECO:0000313" key="10">
    <source>
        <dbReference type="EMBL" id="UYV70120.1"/>
    </source>
</evidence>
<keyword evidence="7" id="KW-0472">Membrane</keyword>
<organism evidence="10 11">
    <name type="scientific">Cordylochernes scorpioides</name>
    <dbReference type="NCBI Taxonomy" id="51811"/>
    <lineage>
        <taxon>Eukaryota</taxon>
        <taxon>Metazoa</taxon>
        <taxon>Ecdysozoa</taxon>
        <taxon>Arthropoda</taxon>
        <taxon>Chelicerata</taxon>
        <taxon>Arachnida</taxon>
        <taxon>Pseudoscorpiones</taxon>
        <taxon>Cheliferoidea</taxon>
        <taxon>Chernetidae</taxon>
        <taxon>Cordylochernes</taxon>
    </lineage>
</organism>
<accession>A0ABY6KMM4</accession>
<evidence type="ECO:0000256" key="8">
    <source>
        <dbReference type="ARBA" id="ARBA00023176"/>
    </source>
</evidence>
<evidence type="ECO:0000259" key="9">
    <source>
        <dbReference type="PROSITE" id="PS51072"/>
    </source>
</evidence>
<evidence type="ECO:0000256" key="5">
    <source>
        <dbReference type="ARBA" id="ARBA00022583"/>
    </source>
</evidence>
<evidence type="ECO:0000313" key="11">
    <source>
        <dbReference type="Proteomes" id="UP001235939"/>
    </source>
</evidence>
<evidence type="ECO:0000256" key="7">
    <source>
        <dbReference type="ARBA" id="ARBA00023136"/>
    </source>
</evidence>
<dbReference type="InterPro" id="IPR022775">
    <property type="entry name" value="AP_mu_sigma_su"/>
</dbReference>
<comment type="subcellular location">
    <subcellularLocation>
        <location evidence="1">Cell membrane</location>
    </subcellularLocation>
    <subcellularLocation>
        <location evidence="2">Membrane</location>
        <location evidence="2">Coated pit</location>
        <topology evidence="2">Peripheral membrane protein</topology>
        <orientation evidence="2">Cytoplasmic side</orientation>
    </subcellularLocation>
</comment>
<keyword evidence="4" id="KW-1003">Cell membrane</keyword>
<dbReference type="Pfam" id="PF01217">
    <property type="entry name" value="Clat_adaptor_s"/>
    <property type="match status" value="1"/>
</dbReference>
<feature type="domain" description="MHD" evidence="9">
    <location>
        <begin position="286"/>
        <end position="550"/>
    </location>
</feature>
<keyword evidence="3" id="KW-0813">Transport</keyword>
<keyword evidence="6" id="KW-0653">Protein transport</keyword>
<dbReference type="SUPFAM" id="SSF49447">
    <property type="entry name" value="Second domain of Mu2 adaptin subunit (ap50) of ap2 adaptor"/>
    <property type="match status" value="1"/>
</dbReference>
<dbReference type="InterPro" id="IPR018240">
    <property type="entry name" value="Clathrin_mu_CS"/>
</dbReference>
<proteinExistence type="predicted"/>
<dbReference type="Gene3D" id="3.30.450.60">
    <property type="match status" value="1"/>
</dbReference>
<dbReference type="InterPro" id="IPR036168">
    <property type="entry name" value="AP2_Mu_C_sf"/>
</dbReference>
<keyword evidence="8" id="KW-0168">Coated pit</keyword>
<evidence type="ECO:0000256" key="1">
    <source>
        <dbReference type="ARBA" id="ARBA00004236"/>
    </source>
</evidence>
<dbReference type="InterPro" id="IPR001392">
    <property type="entry name" value="Clathrin_mu"/>
</dbReference>
<dbReference type="InterPro" id="IPR028565">
    <property type="entry name" value="MHD"/>
</dbReference>
<gene>
    <name evidence="10" type="ORF">LAZ67_7001864</name>
</gene>
<reference evidence="10 11" key="1">
    <citation type="submission" date="2022-01" db="EMBL/GenBank/DDBJ databases">
        <title>A chromosomal length assembly of Cordylochernes scorpioides.</title>
        <authorList>
            <person name="Zeh D."/>
            <person name="Zeh J."/>
        </authorList>
    </citation>
    <scope>NUCLEOTIDE SEQUENCE [LARGE SCALE GENOMIC DNA]</scope>
    <source>
        <strain evidence="10">IN4F17</strain>
        <tissue evidence="10">Whole Body</tissue>
    </source>
</reference>